<gene>
    <name evidence="1" type="ORF">NEIMUCOT_06278</name>
</gene>
<comment type="caution">
    <text evidence="1">The sequence shown here is derived from an EMBL/GenBank/DDBJ whole genome shotgun (WGS) entry which is preliminary data.</text>
</comment>
<dbReference type="Proteomes" id="UP000003344">
    <property type="component" value="Unassembled WGS sequence"/>
</dbReference>
<protein>
    <submittedName>
        <fullName evidence="1">Uncharacterized protein</fullName>
    </submittedName>
</protein>
<sequence>MTKVGKLRIEDKVIQLDPQNKCKDNCPTQTGGQKNLAGKAHATMLVSLKRSFVDLKKVV</sequence>
<evidence type="ECO:0000313" key="1">
    <source>
        <dbReference type="EMBL" id="EFC87313.1"/>
    </source>
</evidence>
<accession>D3A043</accession>
<organism evidence="1 2">
    <name type="scientific">Neisseria mucosa (strain ATCC 25996 / DSM 4631 / NCTC 10774 / M26)</name>
    <dbReference type="NCBI Taxonomy" id="546266"/>
    <lineage>
        <taxon>Bacteria</taxon>
        <taxon>Pseudomonadati</taxon>
        <taxon>Pseudomonadota</taxon>
        <taxon>Betaproteobacteria</taxon>
        <taxon>Neisseriales</taxon>
        <taxon>Neisseriaceae</taxon>
        <taxon>Neisseria</taxon>
    </lineage>
</organism>
<dbReference type="EMBL" id="ACDX02000023">
    <property type="protein sequence ID" value="EFC87313.1"/>
    <property type="molecule type" value="Genomic_DNA"/>
</dbReference>
<name>D3A043_NEIM2</name>
<proteinExistence type="predicted"/>
<dbReference type="AlphaFoldDB" id="D3A043"/>
<evidence type="ECO:0000313" key="2">
    <source>
        <dbReference type="Proteomes" id="UP000003344"/>
    </source>
</evidence>
<reference evidence="1 2" key="1">
    <citation type="submission" date="2009-10" db="EMBL/GenBank/DDBJ databases">
        <authorList>
            <person name="Weinstock G."/>
            <person name="Sodergren E."/>
            <person name="Clifton S."/>
            <person name="Fulton L."/>
            <person name="Fulton B."/>
            <person name="Courtney L."/>
            <person name="Fronick C."/>
            <person name="Harrison M."/>
            <person name="Strong C."/>
            <person name="Farmer C."/>
            <person name="Delahaunty K."/>
            <person name="Markovic C."/>
            <person name="Hall O."/>
            <person name="Minx P."/>
            <person name="Tomlinson C."/>
            <person name="Mitreva M."/>
            <person name="Nelson J."/>
            <person name="Hou S."/>
            <person name="Wollam A."/>
            <person name="Pepin K.H."/>
            <person name="Johnson M."/>
            <person name="Bhonagiri V."/>
            <person name="Nash W.E."/>
            <person name="Warren W."/>
            <person name="Chinwalla A."/>
            <person name="Mardis E.R."/>
            <person name="Wilson R.K."/>
        </authorList>
    </citation>
    <scope>NUCLEOTIDE SEQUENCE [LARGE SCALE GENOMIC DNA]</scope>
    <source>
        <strain evidence="2">ATCC 25996 / DSM 4631 / NCTC 10774 / M26</strain>
    </source>
</reference>